<evidence type="ECO:0000256" key="3">
    <source>
        <dbReference type="ARBA" id="ARBA00007449"/>
    </source>
</evidence>
<evidence type="ECO:0000256" key="9">
    <source>
        <dbReference type="ARBA" id="ARBA00022737"/>
    </source>
</evidence>
<dbReference type="SUPFAM" id="SSF103575">
    <property type="entry name" value="Plexin repeat"/>
    <property type="match status" value="1"/>
</dbReference>
<dbReference type="SMART" id="SM00187">
    <property type="entry name" value="INB"/>
    <property type="match status" value="1"/>
</dbReference>
<dbReference type="Gene3D" id="3.40.50.410">
    <property type="entry name" value="von Willebrand factor, type A domain"/>
    <property type="match status" value="1"/>
</dbReference>
<dbReference type="OMA" id="WIYTVEG"/>
<keyword evidence="17" id="KW-1015">Disulfide bond</keyword>
<dbReference type="FunFam" id="3.40.50.410:FF:000002">
    <property type="entry name" value="Integrin beta"/>
    <property type="match status" value="1"/>
</dbReference>
<dbReference type="FunFam" id="2.10.25.10:FF:000043">
    <property type="entry name" value="Integrin beta"/>
    <property type="match status" value="1"/>
</dbReference>
<dbReference type="InterPro" id="IPR032695">
    <property type="entry name" value="Integrin_dom_sf"/>
</dbReference>
<dbReference type="FunFam" id="3.30.1680.10:FF:000002">
    <property type="entry name" value="Integrin beta"/>
    <property type="match status" value="1"/>
</dbReference>
<dbReference type="FunFam" id="1.20.5.100:FF:000004">
    <property type="entry name" value="Integrin beta"/>
    <property type="match status" value="1"/>
</dbReference>
<dbReference type="OrthoDB" id="410592at2759"/>
<organism evidence="27 28">
    <name type="scientific">Chiloscyllium punctatum</name>
    <name type="common">Brownbanded bambooshark</name>
    <name type="synonym">Hemiscyllium punctatum</name>
    <dbReference type="NCBI Taxonomy" id="137246"/>
    <lineage>
        <taxon>Eukaryota</taxon>
        <taxon>Metazoa</taxon>
        <taxon>Chordata</taxon>
        <taxon>Craniata</taxon>
        <taxon>Vertebrata</taxon>
        <taxon>Chondrichthyes</taxon>
        <taxon>Elasmobranchii</taxon>
        <taxon>Galeomorphii</taxon>
        <taxon>Galeoidea</taxon>
        <taxon>Orectolobiformes</taxon>
        <taxon>Hemiscylliidae</taxon>
        <taxon>Chiloscyllium</taxon>
    </lineage>
</organism>
<evidence type="ECO:0000256" key="21">
    <source>
        <dbReference type="RuleBase" id="RU000633"/>
    </source>
</evidence>
<evidence type="ECO:0000256" key="16">
    <source>
        <dbReference type="ARBA" id="ARBA00023136"/>
    </source>
</evidence>
<keyword evidence="10" id="KW-0106">Calcium</keyword>
<name>A0A401RV85_CHIPU</name>
<dbReference type="InterPro" id="IPR033760">
    <property type="entry name" value="Integrin_beta_N"/>
</dbReference>
<feature type="domain" description="Integrin beta subunit cytoplasmic" evidence="25">
    <location>
        <begin position="824"/>
        <end position="870"/>
    </location>
</feature>
<evidence type="ECO:0000259" key="24">
    <source>
        <dbReference type="SMART" id="SM00423"/>
    </source>
</evidence>
<dbReference type="InterPro" id="IPR012896">
    <property type="entry name" value="Integrin_bsu_tail"/>
</dbReference>
<comment type="subcellular location">
    <subcellularLocation>
        <location evidence="1">Cell junction</location>
        <location evidence="1">Focal adhesion</location>
    </subcellularLocation>
    <subcellularLocation>
        <location evidence="2 21">Cell membrane</location>
        <topology evidence="2 21">Single-pass type I membrane protein</topology>
    </subcellularLocation>
</comment>
<dbReference type="SMART" id="SM00423">
    <property type="entry name" value="PSI"/>
    <property type="match status" value="1"/>
</dbReference>
<evidence type="ECO:0000256" key="17">
    <source>
        <dbReference type="ARBA" id="ARBA00023157"/>
    </source>
</evidence>
<dbReference type="STRING" id="137246.A0A401RV85"/>
<dbReference type="InterPro" id="IPR002369">
    <property type="entry name" value="Integrin_bsu_VWA"/>
</dbReference>
<evidence type="ECO:0000256" key="8">
    <source>
        <dbReference type="ARBA" id="ARBA00022729"/>
    </source>
</evidence>
<dbReference type="GO" id="GO:0009986">
    <property type="term" value="C:cell surface"/>
    <property type="evidence" value="ECO:0007669"/>
    <property type="project" value="TreeGrafter"/>
</dbReference>
<dbReference type="PANTHER" id="PTHR10082">
    <property type="entry name" value="INTEGRIN BETA SUBUNIT"/>
    <property type="match status" value="1"/>
</dbReference>
<dbReference type="GO" id="GO:0007160">
    <property type="term" value="P:cell-matrix adhesion"/>
    <property type="evidence" value="ECO:0007669"/>
    <property type="project" value="TreeGrafter"/>
</dbReference>
<keyword evidence="4" id="KW-1003">Cell membrane</keyword>
<dbReference type="InterPro" id="IPR014836">
    <property type="entry name" value="Integrin_bsu_cyt_dom"/>
</dbReference>
<evidence type="ECO:0000256" key="12">
    <source>
        <dbReference type="ARBA" id="ARBA00022889"/>
    </source>
</evidence>
<dbReference type="InterPro" id="IPR057243">
    <property type="entry name" value="Integrin_I-EGF_CS"/>
</dbReference>
<evidence type="ECO:0000256" key="13">
    <source>
        <dbReference type="ARBA" id="ARBA00022949"/>
    </source>
</evidence>
<dbReference type="SMART" id="SM01241">
    <property type="entry name" value="Integrin_b_cyt"/>
    <property type="match status" value="1"/>
</dbReference>
<dbReference type="FunFam" id="2.10.25.10:FF:000075">
    <property type="entry name" value="Integrin beta"/>
    <property type="match status" value="1"/>
</dbReference>
<dbReference type="Pfam" id="PF18372">
    <property type="entry name" value="I-EGF_1"/>
    <property type="match status" value="1"/>
</dbReference>
<keyword evidence="19" id="KW-0325">Glycoprotein</keyword>
<evidence type="ECO:0000256" key="7">
    <source>
        <dbReference type="ARBA" id="ARBA00022723"/>
    </source>
</evidence>
<evidence type="ECO:0000256" key="20">
    <source>
        <dbReference type="ARBA" id="ARBA00046864"/>
    </source>
</evidence>
<protein>
    <recommendedName>
        <fullName evidence="21">Integrin beta</fullName>
    </recommendedName>
</protein>
<dbReference type="InterPro" id="IPR036465">
    <property type="entry name" value="vWFA_dom_sf"/>
</dbReference>
<dbReference type="GO" id="GO:0033627">
    <property type="term" value="P:cell adhesion mediated by integrin"/>
    <property type="evidence" value="ECO:0007669"/>
    <property type="project" value="TreeGrafter"/>
</dbReference>
<proteinExistence type="inferred from homology"/>
<dbReference type="Pfam" id="PF17205">
    <property type="entry name" value="PSI_integrin"/>
    <property type="match status" value="1"/>
</dbReference>
<evidence type="ECO:0000256" key="14">
    <source>
        <dbReference type="ARBA" id="ARBA00022989"/>
    </source>
</evidence>
<keyword evidence="18" id="KW-0675">Receptor</keyword>
<evidence type="ECO:0000313" key="28">
    <source>
        <dbReference type="Proteomes" id="UP000287033"/>
    </source>
</evidence>
<dbReference type="EMBL" id="BEZZ01000005">
    <property type="protein sequence ID" value="GCC22032.1"/>
    <property type="molecule type" value="Genomic_DNA"/>
</dbReference>
<dbReference type="InterPro" id="IPR016201">
    <property type="entry name" value="PSI"/>
</dbReference>
<feature type="domain" description="Integrin beta subunit tail" evidence="26">
    <location>
        <begin position="717"/>
        <end position="800"/>
    </location>
</feature>
<dbReference type="PROSITE" id="PS00243">
    <property type="entry name" value="I_EGF_1"/>
    <property type="match status" value="1"/>
</dbReference>
<evidence type="ECO:0000256" key="19">
    <source>
        <dbReference type="ARBA" id="ARBA00023180"/>
    </source>
</evidence>
<dbReference type="Gene3D" id="3.30.1680.10">
    <property type="entry name" value="ligand-binding face of the semaphorins, domain 2"/>
    <property type="match status" value="1"/>
</dbReference>
<feature type="transmembrane region" description="Helical" evidence="22">
    <location>
        <begin position="801"/>
        <end position="823"/>
    </location>
</feature>
<dbReference type="Gene3D" id="4.10.1240.30">
    <property type="match status" value="1"/>
</dbReference>
<dbReference type="Proteomes" id="UP000287033">
    <property type="component" value="Unassembled WGS sequence"/>
</dbReference>
<keyword evidence="13" id="KW-0965">Cell junction</keyword>
<keyword evidence="9" id="KW-0677">Repeat</keyword>
<evidence type="ECO:0000256" key="11">
    <source>
        <dbReference type="ARBA" id="ARBA00022842"/>
    </source>
</evidence>
<dbReference type="GO" id="GO:0046872">
    <property type="term" value="F:metal ion binding"/>
    <property type="evidence" value="ECO:0007669"/>
    <property type="project" value="UniProtKB-KW"/>
</dbReference>
<evidence type="ECO:0000256" key="5">
    <source>
        <dbReference type="ARBA" id="ARBA00022536"/>
    </source>
</evidence>
<comment type="similarity">
    <text evidence="3 21">Belongs to the integrin beta chain family.</text>
</comment>
<dbReference type="InterPro" id="IPR040622">
    <property type="entry name" value="EGF_integrin_1"/>
</dbReference>
<keyword evidence="11" id="KW-0460">Magnesium</keyword>
<dbReference type="SUPFAM" id="SSF53300">
    <property type="entry name" value="vWA-like"/>
    <property type="match status" value="1"/>
</dbReference>
<keyword evidence="7" id="KW-0479">Metal-binding</keyword>
<dbReference type="GO" id="GO:0098609">
    <property type="term" value="P:cell-cell adhesion"/>
    <property type="evidence" value="ECO:0007669"/>
    <property type="project" value="TreeGrafter"/>
</dbReference>
<sequence length="880" mass="97226">METFLRACSVNHFHPQNPSWSVRLFWRVEDPYEEPARKKEAGEKQGRAGSTMVTLLERNSKCQQQSAPPPQVGNTALTRCLRLLPQRTRGCRDMGVNLVTIVLLLAKTLSRAQGSCSSGSALTCEDCLRIGPLCGWCFQEDFSDESNFGGRCDTLDNLSLRGCPLEFIESPVSHLRVVKGELLSLTSEKRDGKRIQMSPQKLVLNLRPGRQLTFGADVRQFEDYPVDLYYLMDLSASMIDDLNRIKELGSSLSKEMAKLTSNFKLGFGAFVDKPVSPFIKTTRKDLANPCWTQDAECLPTFGYRHMLSLTEDTTKFNEVVQKQQISANVDDTEGGFDAILQATVCKEKIGWRNDSLHLLVFVTDADTHFGMDSKLAGIVIPHDGKCHLDNENKYTKSTAMEYPSLGQLIEKLVENNILLIFAVTDKQLNTYKNYATLIPGATVGRLASDSGNILQLIIKAYKELRSEVELEVTGDTDGVRFYFTAICQDGAILQGQKKCSHLYIGDTVSFNVTVELEECLNEPKHIVIKPFGFRDSLEIEIQPACSCSCQSNAEHNSSRCSNGSGSFQCGVCVCNAGRLGPHCECTEENINTGSCKHSAENISCNGRGDCYCGQCVCHPSEFGRIYGAYCECDDFSCVRFKGLQCAGHGQCDCGECHCHHGWSGEYCNCTANTDLCISEDGAICSGRGECICGKCVCTHAGSSGDKCEKCSTCGDTCTSKRNCVECYLSNMGGSVEECQEKCMIVDSTVNQTTEFAENQSIYCTLKSGNDCTISFRIVNDQHGRSLLYDLEQTECPLPPNVIMIVLGISLAILVVGLVILSIWKMFISIHDRKEVAKFEAERAKAKWQTGTNPLYRGSISTFKNVTYKNYGKKEVTTIGN</sequence>
<feature type="domain" description="Integrin beta subunit VWA" evidence="23">
    <location>
        <begin position="123"/>
        <end position="547"/>
    </location>
</feature>
<keyword evidence="12 21" id="KW-0130">Cell adhesion</keyword>
<evidence type="ECO:0000256" key="10">
    <source>
        <dbReference type="ARBA" id="ARBA00022837"/>
    </source>
</evidence>
<evidence type="ECO:0000259" key="25">
    <source>
        <dbReference type="SMART" id="SM01241"/>
    </source>
</evidence>
<dbReference type="FunFam" id="2.10.25.10:FF:000328">
    <property type="entry name" value="Integrin beta"/>
    <property type="match status" value="1"/>
</dbReference>
<evidence type="ECO:0000259" key="23">
    <source>
        <dbReference type="SMART" id="SM00187"/>
    </source>
</evidence>
<evidence type="ECO:0000313" key="27">
    <source>
        <dbReference type="EMBL" id="GCC22032.1"/>
    </source>
</evidence>
<keyword evidence="5" id="KW-0245">EGF-like domain</keyword>
<dbReference type="GO" id="GO:0005178">
    <property type="term" value="F:integrin binding"/>
    <property type="evidence" value="ECO:0007669"/>
    <property type="project" value="TreeGrafter"/>
</dbReference>
<feature type="domain" description="PSI" evidence="24">
    <location>
        <begin position="115"/>
        <end position="164"/>
    </location>
</feature>
<dbReference type="InterPro" id="IPR057073">
    <property type="entry name" value="EGF_integrin_2"/>
</dbReference>
<dbReference type="InterPro" id="IPR036349">
    <property type="entry name" value="Integrin_bsu_tail_dom_sf"/>
</dbReference>
<dbReference type="SUPFAM" id="SSF69687">
    <property type="entry name" value="Integrin beta tail domain"/>
    <property type="match status" value="1"/>
</dbReference>
<dbReference type="SMART" id="SM01242">
    <property type="entry name" value="Integrin_B_tail"/>
    <property type="match status" value="1"/>
</dbReference>
<keyword evidence="14 22" id="KW-1133">Transmembrane helix</keyword>
<keyword evidence="28" id="KW-1185">Reference proteome</keyword>
<dbReference type="Pfam" id="PF00362">
    <property type="entry name" value="Integrin_beta"/>
    <property type="match status" value="1"/>
</dbReference>
<evidence type="ECO:0000256" key="1">
    <source>
        <dbReference type="ARBA" id="ARBA00004246"/>
    </source>
</evidence>
<comment type="subunit">
    <text evidence="20">Heterodimer of an alpha and a beta subunit. Interacts with FLNB. Interacts with HAX1. ITGAV:ITGB6 interacts with FBN1. ITGAV:ITGB6 interacts with TGFB1.</text>
</comment>
<dbReference type="SUPFAM" id="SSF69179">
    <property type="entry name" value="Integrin domains"/>
    <property type="match status" value="1"/>
</dbReference>
<accession>A0A401RV85</accession>
<dbReference type="Pfam" id="PF07965">
    <property type="entry name" value="Integrin_B_tail"/>
    <property type="match status" value="1"/>
</dbReference>
<dbReference type="Gene3D" id="2.60.40.1510">
    <property type="entry name" value="ntegrin, alpha v. Chain A, domain 3"/>
    <property type="match status" value="1"/>
</dbReference>
<dbReference type="Pfam" id="PF23105">
    <property type="entry name" value="EGF_integrin"/>
    <property type="match status" value="1"/>
</dbReference>
<evidence type="ECO:0000259" key="26">
    <source>
        <dbReference type="SMART" id="SM01242"/>
    </source>
</evidence>
<dbReference type="Pfam" id="PF08725">
    <property type="entry name" value="Integrin_b_cyt"/>
    <property type="match status" value="1"/>
</dbReference>
<dbReference type="Gene3D" id="1.20.5.100">
    <property type="entry name" value="Cytochrome c1, transmembrane anchor, C-terminal"/>
    <property type="match status" value="1"/>
</dbReference>
<dbReference type="Gene3D" id="2.10.25.10">
    <property type="entry name" value="Laminin"/>
    <property type="match status" value="4"/>
</dbReference>
<evidence type="ECO:0000256" key="6">
    <source>
        <dbReference type="ARBA" id="ARBA00022692"/>
    </source>
</evidence>
<evidence type="ECO:0000256" key="22">
    <source>
        <dbReference type="SAM" id="Phobius"/>
    </source>
</evidence>
<dbReference type="PANTHER" id="PTHR10082:SF11">
    <property type="entry name" value="INTEGRIN BETA-6"/>
    <property type="match status" value="1"/>
</dbReference>
<keyword evidence="15 21" id="KW-0401">Integrin</keyword>
<gene>
    <name evidence="27" type="ORF">chiPu_0000416</name>
</gene>
<keyword evidence="16 22" id="KW-0472">Membrane</keyword>
<dbReference type="SUPFAM" id="SSF57196">
    <property type="entry name" value="EGF/Laminin"/>
    <property type="match status" value="2"/>
</dbReference>
<comment type="caution">
    <text evidence="27">The sequence shown here is derived from an EMBL/GenBank/DDBJ whole genome shotgun (WGS) entry which is preliminary data.</text>
</comment>
<dbReference type="PROSITE" id="PS52047">
    <property type="entry name" value="I_EGF_2"/>
    <property type="match status" value="1"/>
</dbReference>
<dbReference type="AlphaFoldDB" id="A0A401RV85"/>
<dbReference type="GO" id="GO:0005925">
    <property type="term" value="C:focal adhesion"/>
    <property type="evidence" value="ECO:0007669"/>
    <property type="project" value="UniProtKB-SubCell"/>
</dbReference>
<dbReference type="InterPro" id="IPR015812">
    <property type="entry name" value="Integrin_bsu"/>
</dbReference>
<evidence type="ECO:0000256" key="15">
    <source>
        <dbReference type="ARBA" id="ARBA00023037"/>
    </source>
</evidence>
<evidence type="ECO:0000256" key="2">
    <source>
        <dbReference type="ARBA" id="ARBA00004251"/>
    </source>
</evidence>
<dbReference type="GO" id="GO:0016477">
    <property type="term" value="P:cell migration"/>
    <property type="evidence" value="ECO:0007669"/>
    <property type="project" value="TreeGrafter"/>
</dbReference>
<evidence type="ECO:0000256" key="4">
    <source>
        <dbReference type="ARBA" id="ARBA00022475"/>
    </source>
</evidence>
<dbReference type="PRINTS" id="PR01186">
    <property type="entry name" value="INTEGRINB"/>
</dbReference>
<dbReference type="GO" id="GO:0007229">
    <property type="term" value="P:integrin-mediated signaling pathway"/>
    <property type="evidence" value="ECO:0007669"/>
    <property type="project" value="UniProtKB-KW"/>
</dbReference>
<reference evidence="27 28" key="1">
    <citation type="journal article" date="2018" name="Nat. Ecol. Evol.">
        <title>Shark genomes provide insights into elasmobranch evolution and the origin of vertebrates.</title>
        <authorList>
            <person name="Hara Y"/>
            <person name="Yamaguchi K"/>
            <person name="Onimaru K"/>
            <person name="Kadota M"/>
            <person name="Koyanagi M"/>
            <person name="Keeley SD"/>
            <person name="Tatsumi K"/>
            <person name="Tanaka K"/>
            <person name="Motone F"/>
            <person name="Kageyama Y"/>
            <person name="Nozu R"/>
            <person name="Adachi N"/>
            <person name="Nishimura O"/>
            <person name="Nakagawa R"/>
            <person name="Tanegashima C"/>
            <person name="Kiyatake I"/>
            <person name="Matsumoto R"/>
            <person name="Murakumo K"/>
            <person name="Nishida K"/>
            <person name="Terakita A"/>
            <person name="Kuratani S"/>
            <person name="Sato K"/>
            <person name="Hyodo S Kuraku.S."/>
        </authorList>
    </citation>
    <scope>NUCLEOTIDE SEQUENCE [LARGE SCALE GENOMIC DNA]</scope>
</reference>
<keyword evidence="6 21" id="KW-0812">Transmembrane</keyword>
<keyword evidence="8" id="KW-0732">Signal</keyword>
<evidence type="ECO:0000256" key="18">
    <source>
        <dbReference type="ARBA" id="ARBA00023170"/>
    </source>
</evidence>
<dbReference type="GO" id="GO:0034685">
    <property type="term" value="C:integrin alphav-beta6 complex"/>
    <property type="evidence" value="ECO:0007669"/>
    <property type="project" value="UniProtKB-ARBA"/>
</dbReference>